<dbReference type="Gramene" id="AUR62030647-RA">
    <property type="protein sequence ID" value="AUR62030647-RA:cds"/>
    <property type="gene ID" value="AUR62030647"/>
</dbReference>
<reference evidence="1" key="1">
    <citation type="journal article" date="2017" name="Nature">
        <title>The genome of Chenopodium quinoa.</title>
        <authorList>
            <person name="Jarvis D.E."/>
            <person name="Ho Y.S."/>
            <person name="Lightfoot D.J."/>
            <person name="Schmoeckel S.M."/>
            <person name="Li B."/>
            <person name="Borm T.J.A."/>
            <person name="Ohyanagi H."/>
            <person name="Mineta K."/>
            <person name="Michell C.T."/>
            <person name="Saber N."/>
            <person name="Kharbatia N.M."/>
            <person name="Rupper R.R."/>
            <person name="Sharp A.R."/>
            <person name="Dally N."/>
            <person name="Boughton B.A."/>
            <person name="Woo Y.H."/>
            <person name="Gao G."/>
            <person name="Schijlen E.G.W.M."/>
            <person name="Guo X."/>
            <person name="Momin A.A."/>
            <person name="Negrao S."/>
            <person name="Al-Babili S."/>
            <person name="Gehring C."/>
            <person name="Roessner U."/>
            <person name="Jung C."/>
            <person name="Murphy K."/>
            <person name="Arold S.T."/>
            <person name="Gojobori T."/>
            <person name="van der Linden C.G."/>
            <person name="van Loo E.N."/>
            <person name="Jellen E.N."/>
            <person name="Maughan P.J."/>
            <person name="Tester M."/>
        </authorList>
    </citation>
    <scope>NUCLEOTIDE SEQUENCE [LARGE SCALE GENOMIC DNA]</scope>
    <source>
        <strain evidence="1">cv. PI 614886</strain>
    </source>
</reference>
<accession>A0A803MJR4</accession>
<evidence type="ECO:0000313" key="2">
    <source>
        <dbReference type="Proteomes" id="UP000596660"/>
    </source>
</evidence>
<dbReference type="Pfam" id="PF03140">
    <property type="entry name" value="DUF247"/>
    <property type="match status" value="1"/>
</dbReference>
<dbReference type="AlphaFoldDB" id="A0A803MJR4"/>
<dbReference type="Proteomes" id="UP000596660">
    <property type="component" value="Unplaced"/>
</dbReference>
<evidence type="ECO:0000313" key="1">
    <source>
        <dbReference type="EnsemblPlants" id="AUR62030647-RA:cds"/>
    </source>
</evidence>
<proteinExistence type="predicted"/>
<name>A0A803MJR4_CHEQI</name>
<dbReference type="InterPro" id="IPR004158">
    <property type="entry name" value="DUF247_pln"/>
</dbReference>
<protein>
    <submittedName>
        <fullName evidence="1">Uncharacterized protein</fullName>
    </submittedName>
</protein>
<dbReference type="OMA" id="YLRCKSK"/>
<organism evidence="1 2">
    <name type="scientific">Chenopodium quinoa</name>
    <name type="common">Quinoa</name>
    <dbReference type="NCBI Taxonomy" id="63459"/>
    <lineage>
        <taxon>Eukaryota</taxon>
        <taxon>Viridiplantae</taxon>
        <taxon>Streptophyta</taxon>
        <taxon>Embryophyta</taxon>
        <taxon>Tracheophyta</taxon>
        <taxon>Spermatophyta</taxon>
        <taxon>Magnoliopsida</taxon>
        <taxon>eudicotyledons</taxon>
        <taxon>Gunneridae</taxon>
        <taxon>Pentapetalae</taxon>
        <taxon>Caryophyllales</taxon>
        <taxon>Chenopodiaceae</taxon>
        <taxon>Chenopodioideae</taxon>
        <taxon>Atripliceae</taxon>
        <taxon>Chenopodium</taxon>
    </lineage>
</organism>
<dbReference type="PANTHER" id="PTHR31170:SF25">
    <property type="entry name" value="BNAA09G04570D PROTEIN"/>
    <property type="match status" value="1"/>
</dbReference>
<dbReference type="EnsemblPlants" id="AUR62030647-RA">
    <property type="protein sequence ID" value="AUR62030647-RA:cds"/>
    <property type="gene ID" value="AUR62030647"/>
</dbReference>
<sequence>MAGRIKDVETSLRQQLGSLARSSSKHCIYRVPDHLLKVKRECYNPLVVSIGPLYYKNRTLKSSHELKLRHLKCFLEFCKYTNGNNNATSLGEFIDIIGECEEEARSYYAEKITLSSDEFVEMVMVDATFIIFLLIEFSDQFSLGPHPMENKYDVMLQVHQDLFLEENQLPFFILNHLYDVAFGEAYPNISFKDITCNFIGFSFFPGREVARSAIGKEKLMKVPKIMHLVDFLRTCCLPTKLRYQLPEYTNGVDSDELPLTAKELKTLGVKFMASESKTLLDITFSKGVLHIPTLTIQDTTESTLRSIVFFEQCHHFCDSYVIDYLFFLDALIHTQEDVQILVQHGIIKHFFGSNDEVANLFNRITKNLSMRNPGFYYAQVCQDLNAYLIKTKKNKWKALMSKKDCFDYPWYELPADVNSPAGWSVSWPCWSVAQPSLAGSGAKHC</sequence>
<dbReference type="PANTHER" id="PTHR31170">
    <property type="entry name" value="BNAC04G53230D PROTEIN"/>
    <property type="match status" value="1"/>
</dbReference>
<reference evidence="1" key="2">
    <citation type="submission" date="2021-03" db="UniProtKB">
        <authorList>
            <consortium name="EnsemblPlants"/>
        </authorList>
    </citation>
    <scope>IDENTIFICATION</scope>
</reference>
<keyword evidence="2" id="KW-1185">Reference proteome</keyword>